<dbReference type="EMBL" id="MFQB01000037">
    <property type="protein sequence ID" value="OGH66336.1"/>
    <property type="molecule type" value="Genomic_DNA"/>
</dbReference>
<evidence type="ECO:0000313" key="3">
    <source>
        <dbReference type="Proteomes" id="UP000176282"/>
    </source>
</evidence>
<organism evidence="2 3">
    <name type="scientific">Candidatus Magasanikbacteria bacterium RIFCSPHIGHO2_02_FULL_47_14</name>
    <dbReference type="NCBI Taxonomy" id="1798680"/>
    <lineage>
        <taxon>Bacteria</taxon>
        <taxon>Candidatus Magasanikiibacteriota</taxon>
    </lineage>
</organism>
<feature type="transmembrane region" description="Helical" evidence="1">
    <location>
        <begin position="43"/>
        <end position="67"/>
    </location>
</feature>
<keyword evidence="1" id="KW-0472">Membrane</keyword>
<gene>
    <name evidence="2" type="ORF">A3J66_03290</name>
</gene>
<feature type="transmembrane region" description="Helical" evidence="1">
    <location>
        <begin position="186"/>
        <end position="204"/>
    </location>
</feature>
<dbReference type="Proteomes" id="UP000176282">
    <property type="component" value="Unassembled WGS sequence"/>
</dbReference>
<name>A0A1F6M404_9BACT</name>
<reference evidence="2 3" key="1">
    <citation type="journal article" date="2016" name="Nat. Commun.">
        <title>Thousands of microbial genomes shed light on interconnected biogeochemical processes in an aquifer system.</title>
        <authorList>
            <person name="Anantharaman K."/>
            <person name="Brown C.T."/>
            <person name="Hug L.A."/>
            <person name="Sharon I."/>
            <person name="Castelle C.J."/>
            <person name="Probst A.J."/>
            <person name="Thomas B.C."/>
            <person name="Singh A."/>
            <person name="Wilkins M.J."/>
            <person name="Karaoz U."/>
            <person name="Brodie E.L."/>
            <person name="Williams K.H."/>
            <person name="Hubbard S.S."/>
            <person name="Banfield J.F."/>
        </authorList>
    </citation>
    <scope>NUCLEOTIDE SEQUENCE [LARGE SCALE GENOMIC DNA]</scope>
</reference>
<dbReference type="AlphaFoldDB" id="A0A1F6M404"/>
<dbReference type="STRING" id="1798680.A3J66_03290"/>
<feature type="transmembrane region" description="Helical" evidence="1">
    <location>
        <begin position="74"/>
        <end position="95"/>
    </location>
</feature>
<feature type="transmembrane region" description="Helical" evidence="1">
    <location>
        <begin position="121"/>
        <end position="138"/>
    </location>
</feature>
<proteinExistence type="predicted"/>
<protein>
    <submittedName>
        <fullName evidence="2">Uncharacterized protein</fullName>
    </submittedName>
</protein>
<evidence type="ECO:0000256" key="1">
    <source>
        <dbReference type="SAM" id="Phobius"/>
    </source>
</evidence>
<keyword evidence="1" id="KW-1133">Transmembrane helix</keyword>
<comment type="caution">
    <text evidence="2">The sequence shown here is derived from an EMBL/GenBank/DDBJ whole genome shotgun (WGS) entry which is preliminary data.</text>
</comment>
<evidence type="ECO:0000313" key="2">
    <source>
        <dbReference type="EMBL" id="OGH66336.1"/>
    </source>
</evidence>
<feature type="transmembrane region" description="Helical" evidence="1">
    <location>
        <begin position="159"/>
        <end position="180"/>
    </location>
</feature>
<accession>A0A1F6M404</accession>
<sequence length="223" mass="25382">MKKIFSEKFFFFVLLITVGFLAMQVPFSKLLGAENIRFSLFDFYGPIAGAFVGSISGVVSVLIMQLVNWGIHGFTLDMGTAIRLFPVLFSVLYFARRSKLSLLVPAVCMIAFWAHPEGRAAWYYALYWTIPFLAYPFYNKFLFARALGATFTQHAVGGALWIWALNMKASLWIGLIPIVWKERMLMALGISLTYIVCNYLLGLITTKTKFKLSFLPLHPKYRV</sequence>
<keyword evidence="1" id="KW-0812">Transmembrane</keyword>